<evidence type="ECO:0000313" key="1">
    <source>
        <dbReference type="EMBL" id="KKN80219.1"/>
    </source>
</evidence>
<gene>
    <name evidence="1" type="ORF">LCGC14_0331740</name>
</gene>
<dbReference type="AlphaFoldDB" id="A0A0F9TLS3"/>
<comment type="caution">
    <text evidence="1">The sequence shown here is derived from an EMBL/GenBank/DDBJ whole genome shotgun (WGS) entry which is preliminary data.</text>
</comment>
<dbReference type="EMBL" id="LAZR01000234">
    <property type="protein sequence ID" value="KKN80219.1"/>
    <property type="molecule type" value="Genomic_DNA"/>
</dbReference>
<name>A0A0F9TLS3_9ZZZZ</name>
<organism evidence="1">
    <name type="scientific">marine sediment metagenome</name>
    <dbReference type="NCBI Taxonomy" id="412755"/>
    <lineage>
        <taxon>unclassified sequences</taxon>
        <taxon>metagenomes</taxon>
        <taxon>ecological metagenomes</taxon>
    </lineage>
</organism>
<accession>A0A0F9TLS3</accession>
<proteinExistence type="predicted"/>
<reference evidence="1" key="1">
    <citation type="journal article" date="2015" name="Nature">
        <title>Complex archaea that bridge the gap between prokaryotes and eukaryotes.</title>
        <authorList>
            <person name="Spang A."/>
            <person name="Saw J.H."/>
            <person name="Jorgensen S.L."/>
            <person name="Zaremba-Niedzwiedzka K."/>
            <person name="Martijn J."/>
            <person name="Lind A.E."/>
            <person name="van Eijk R."/>
            <person name="Schleper C."/>
            <person name="Guy L."/>
            <person name="Ettema T.J."/>
        </authorList>
    </citation>
    <scope>NUCLEOTIDE SEQUENCE</scope>
</reference>
<sequence length="78" mass="9666">MRIERGLHRALPWLGKYICAWVVGQILAWWHQWRYLFTRESDRHWGMDHYRARPSWPFYYCHRSDCTCGEVFFDADDI</sequence>
<protein>
    <submittedName>
        <fullName evidence="1">Uncharacterized protein</fullName>
    </submittedName>
</protein>